<keyword evidence="3" id="KW-0309">Germination</keyword>
<proteinExistence type="inferred from homology"/>
<keyword evidence="6" id="KW-0564">Palmitate</keyword>
<dbReference type="InterPro" id="IPR057336">
    <property type="entry name" value="GerAC_N"/>
</dbReference>
<dbReference type="InterPro" id="IPR038501">
    <property type="entry name" value="Spore_GerAC_C_sf"/>
</dbReference>
<dbReference type="GO" id="GO:0016020">
    <property type="term" value="C:membrane"/>
    <property type="evidence" value="ECO:0007669"/>
    <property type="project" value="UniProtKB-SubCell"/>
</dbReference>
<evidence type="ECO:0000313" key="10">
    <source>
        <dbReference type="EMBL" id="RIE00655.1"/>
    </source>
</evidence>
<keyword evidence="4" id="KW-0732">Signal</keyword>
<comment type="similarity">
    <text evidence="2">Belongs to the GerABKC lipoprotein family.</text>
</comment>
<dbReference type="Gene3D" id="3.30.300.210">
    <property type="entry name" value="Nutrient germinant receptor protein C, domain 3"/>
    <property type="match status" value="1"/>
</dbReference>
<evidence type="ECO:0000256" key="5">
    <source>
        <dbReference type="ARBA" id="ARBA00023136"/>
    </source>
</evidence>
<evidence type="ECO:0000256" key="1">
    <source>
        <dbReference type="ARBA" id="ARBA00004635"/>
    </source>
</evidence>
<dbReference type="GO" id="GO:0009847">
    <property type="term" value="P:spore germination"/>
    <property type="evidence" value="ECO:0007669"/>
    <property type="project" value="InterPro"/>
</dbReference>
<protein>
    <submittedName>
        <fullName evidence="10">Ger(X)C family spore germination protein</fullName>
    </submittedName>
</protein>
<keyword evidence="7" id="KW-0449">Lipoprotein</keyword>
<reference evidence="10 11" key="1">
    <citation type="submission" date="2018-09" db="EMBL/GenBank/DDBJ databases">
        <title>Cohnella cavernae sp. nov., isolated from a karst cave.</title>
        <authorList>
            <person name="Zhu H."/>
        </authorList>
    </citation>
    <scope>NUCLEOTIDE SEQUENCE [LARGE SCALE GENOMIC DNA]</scope>
    <source>
        <strain evidence="10 11">K2E09-144</strain>
    </source>
</reference>
<comment type="caution">
    <text evidence="10">The sequence shown here is derived from an EMBL/GenBank/DDBJ whole genome shotgun (WGS) entry which is preliminary data.</text>
</comment>
<organism evidence="10 11">
    <name type="scientific">Cohnella faecalis</name>
    <dbReference type="NCBI Taxonomy" id="2315694"/>
    <lineage>
        <taxon>Bacteria</taxon>
        <taxon>Bacillati</taxon>
        <taxon>Bacillota</taxon>
        <taxon>Bacilli</taxon>
        <taxon>Bacillales</taxon>
        <taxon>Paenibacillaceae</taxon>
        <taxon>Cohnella</taxon>
    </lineage>
</organism>
<evidence type="ECO:0000256" key="2">
    <source>
        <dbReference type="ARBA" id="ARBA00007886"/>
    </source>
</evidence>
<evidence type="ECO:0000256" key="7">
    <source>
        <dbReference type="ARBA" id="ARBA00023288"/>
    </source>
</evidence>
<gene>
    <name evidence="10" type="ORF">D3H35_27210</name>
</gene>
<evidence type="ECO:0000256" key="3">
    <source>
        <dbReference type="ARBA" id="ARBA00022544"/>
    </source>
</evidence>
<evidence type="ECO:0000256" key="6">
    <source>
        <dbReference type="ARBA" id="ARBA00023139"/>
    </source>
</evidence>
<dbReference type="InterPro" id="IPR008844">
    <property type="entry name" value="Spore_GerAC-like"/>
</dbReference>
<evidence type="ECO:0000256" key="4">
    <source>
        <dbReference type="ARBA" id="ARBA00022729"/>
    </source>
</evidence>
<keyword evidence="5" id="KW-0472">Membrane</keyword>
<feature type="domain" description="Spore germination GerAC-like C-terminal" evidence="8">
    <location>
        <begin position="251"/>
        <end position="418"/>
    </location>
</feature>
<dbReference type="Proteomes" id="UP000266340">
    <property type="component" value="Unassembled WGS sequence"/>
</dbReference>
<feature type="domain" description="Spore germination protein N-terminal" evidence="9">
    <location>
        <begin position="64"/>
        <end position="236"/>
    </location>
</feature>
<name>A0A398CDZ0_9BACL</name>
<comment type="subcellular location">
    <subcellularLocation>
        <location evidence="1">Membrane</location>
        <topology evidence="1">Lipid-anchor</topology>
    </subcellularLocation>
</comment>
<dbReference type="AlphaFoldDB" id="A0A398CDZ0"/>
<dbReference type="EMBL" id="QXJM01000049">
    <property type="protein sequence ID" value="RIE00655.1"/>
    <property type="molecule type" value="Genomic_DNA"/>
</dbReference>
<dbReference type="PANTHER" id="PTHR35789">
    <property type="entry name" value="SPORE GERMINATION PROTEIN B3"/>
    <property type="match status" value="1"/>
</dbReference>
<evidence type="ECO:0000313" key="11">
    <source>
        <dbReference type="Proteomes" id="UP000266340"/>
    </source>
</evidence>
<keyword evidence="11" id="KW-1185">Reference proteome</keyword>
<accession>A0A398CDZ0</accession>
<dbReference type="PANTHER" id="PTHR35789:SF1">
    <property type="entry name" value="SPORE GERMINATION PROTEIN B3"/>
    <property type="match status" value="1"/>
</dbReference>
<dbReference type="NCBIfam" id="TIGR02887">
    <property type="entry name" value="spore_ger_x_C"/>
    <property type="match status" value="1"/>
</dbReference>
<evidence type="ECO:0000259" key="8">
    <source>
        <dbReference type="Pfam" id="PF05504"/>
    </source>
</evidence>
<dbReference type="Pfam" id="PF25198">
    <property type="entry name" value="Spore_GerAC_N"/>
    <property type="match status" value="1"/>
</dbReference>
<dbReference type="InterPro" id="IPR046953">
    <property type="entry name" value="Spore_GerAC-like_C"/>
</dbReference>
<evidence type="ECO:0000259" key="9">
    <source>
        <dbReference type="Pfam" id="PF25198"/>
    </source>
</evidence>
<sequence length="432" mass="47580">MACRSVQPGRHYGCPVPGSMGNHAKAAAARPAGSGGAKSMRAGWKPFIIAISTVCLCLLSGCWDRKEMDELALVMASGVDLAEDGQIEVTLQIAIPTGIPGTLQSGGKEKKPVEVISAKGEAGFEIIGKLQQQLSRRLFFGHRAVFVVGETYARNSIDQTLDVLIRLPDSRHNCYILTTQGTTAKEVLTSPYHMEFIPAIGMKNIQSGDFSVGVKIDEFMADLSIEGKMPVTGAISLIRSGNENTFQIDQAAIYRDTMLVGYLSGAELKAYKMIMDGAHNLMVTVKVESQHAKTKGTVSAEILKGGSRVRTFWRNGMPQIEVFYHATARITNNDSTLDLSKSNNLLRAESELSDEVQNAIERMIDKLQHEFKADALGFGTLFHQQHPQVWKQLKSQWNDRYPEARVDVKARIRIERMGRTEAPGPLESEEVR</sequence>
<dbReference type="Pfam" id="PF05504">
    <property type="entry name" value="Spore_GerAC"/>
    <property type="match status" value="1"/>
</dbReference>